<keyword evidence="2" id="KW-1185">Reference proteome</keyword>
<protein>
    <submittedName>
        <fullName evidence="1">Uncharacterized protein</fullName>
    </submittedName>
</protein>
<gene>
    <name evidence="1" type="ORF">MILVUS5_LOCUS17701</name>
</gene>
<organism evidence="1 2">
    <name type="scientific">Trifolium pratense</name>
    <name type="common">Red clover</name>
    <dbReference type="NCBI Taxonomy" id="57577"/>
    <lineage>
        <taxon>Eukaryota</taxon>
        <taxon>Viridiplantae</taxon>
        <taxon>Streptophyta</taxon>
        <taxon>Embryophyta</taxon>
        <taxon>Tracheophyta</taxon>
        <taxon>Spermatophyta</taxon>
        <taxon>Magnoliopsida</taxon>
        <taxon>eudicotyledons</taxon>
        <taxon>Gunneridae</taxon>
        <taxon>Pentapetalae</taxon>
        <taxon>rosids</taxon>
        <taxon>fabids</taxon>
        <taxon>Fabales</taxon>
        <taxon>Fabaceae</taxon>
        <taxon>Papilionoideae</taxon>
        <taxon>50 kb inversion clade</taxon>
        <taxon>NPAAA clade</taxon>
        <taxon>Hologalegina</taxon>
        <taxon>IRL clade</taxon>
        <taxon>Trifolieae</taxon>
        <taxon>Trifolium</taxon>
    </lineage>
</organism>
<accession>A0ACB0JX19</accession>
<proteinExistence type="predicted"/>
<evidence type="ECO:0000313" key="1">
    <source>
        <dbReference type="EMBL" id="CAJ2649654.1"/>
    </source>
</evidence>
<comment type="caution">
    <text evidence="1">The sequence shown here is derived from an EMBL/GenBank/DDBJ whole genome shotgun (WGS) entry which is preliminary data.</text>
</comment>
<reference evidence="1" key="1">
    <citation type="submission" date="2023-10" db="EMBL/GenBank/DDBJ databases">
        <authorList>
            <person name="Rodriguez Cubillos JULIANA M."/>
            <person name="De Vega J."/>
        </authorList>
    </citation>
    <scope>NUCLEOTIDE SEQUENCE</scope>
</reference>
<name>A0ACB0JX19_TRIPR</name>
<dbReference type="Proteomes" id="UP001177021">
    <property type="component" value="Unassembled WGS sequence"/>
</dbReference>
<evidence type="ECO:0000313" key="2">
    <source>
        <dbReference type="Proteomes" id="UP001177021"/>
    </source>
</evidence>
<sequence length="275" mass="31467">MKFSNILVGIMNFLTLILSIAILCLAVWLPKIVHTDQYDKWLQKPFIALGVFLLVVSLMGFIGACCRVSWVLLFYLFVMFLLIILIFIFTIFAIVVTNKGVGVHSNWLVNDRDNWNTIKSSLQIQDICKLPNQHLDDTSHLSSLEIGCCMPSNECGFTKKIENVSYVDPNCAYNKEDCGVFYYNQIIWTKTENVTYTNSDCNAWNNDPNALCFNCQSCKDGFLQDSHIWKKLVDVNIVILIFLVIVCFFGCCAIRNNRSKGGNRSRQTKFYKARV</sequence>
<dbReference type="EMBL" id="CASHSV030000109">
    <property type="protein sequence ID" value="CAJ2649654.1"/>
    <property type="molecule type" value="Genomic_DNA"/>
</dbReference>